<feature type="transmembrane region" description="Helical" evidence="1">
    <location>
        <begin position="329"/>
        <end position="346"/>
    </location>
</feature>
<dbReference type="OrthoDB" id="4750568at2"/>
<protein>
    <submittedName>
        <fullName evidence="2">Uncharacterized protein</fullName>
    </submittedName>
</protein>
<feature type="transmembrane region" description="Helical" evidence="1">
    <location>
        <begin position="352"/>
        <end position="370"/>
    </location>
</feature>
<feature type="transmembrane region" description="Helical" evidence="1">
    <location>
        <begin position="132"/>
        <end position="148"/>
    </location>
</feature>
<evidence type="ECO:0000313" key="2">
    <source>
        <dbReference type="EMBL" id="OBI44694.1"/>
    </source>
</evidence>
<name>A0A1A2Z2G7_9MYCO</name>
<feature type="transmembrane region" description="Helical" evidence="1">
    <location>
        <begin position="201"/>
        <end position="220"/>
    </location>
</feature>
<dbReference type="AlphaFoldDB" id="A0A1A2Z2G7"/>
<comment type="caution">
    <text evidence="2">The sequence shown here is derived from an EMBL/GenBank/DDBJ whole genome shotgun (WGS) entry which is preliminary data.</text>
</comment>
<feature type="transmembrane region" description="Helical" evidence="1">
    <location>
        <begin position="12"/>
        <end position="35"/>
    </location>
</feature>
<feature type="transmembrane region" description="Helical" evidence="1">
    <location>
        <begin position="153"/>
        <end position="171"/>
    </location>
</feature>
<dbReference type="RefSeq" id="WP_065027644.1">
    <property type="nucleotide sequence ID" value="NZ_LZKI01000039.1"/>
</dbReference>
<evidence type="ECO:0000256" key="1">
    <source>
        <dbReference type="SAM" id="Phobius"/>
    </source>
</evidence>
<evidence type="ECO:0000313" key="3">
    <source>
        <dbReference type="Proteomes" id="UP000091846"/>
    </source>
</evidence>
<keyword evidence="1" id="KW-0812">Transmembrane</keyword>
<feature type="transmembrane region" description="Helical" evidence="1">
    <location>
        <begin position="382"/>
        <end position="401"/>
    </location>
</feature>
<feature type="transmembrane region" description="Helical" evidence="1">
    <location>
        <begin position="283"/>
        <end position="308"/>
    </location>
</feature>
<feature type="transmembrane region" description="Helical" evidence="1">
    <location>
        <begin position="109"/>
        <end position="126"/>
    </location>
</feature>
<keyword evidence="1" id="KW-0472">Membrane</keyword>
<proteinExistence type="predicted"/>
<organism evidence="2 3">
    <name type="scientific">Mycobacterium colombiense</name>
    <dbReference type="NCBI Taxonomy" id="339268"/>
    <lineage>
        <taxon>Bacteria</taxon>
        <taxon>Bacillati</taxon>
        <taxon>Actinomycetota</taxon>
        <taxon>Actinomycetes</taxon>
        <taxon>Mycobacteriales</taxon>
        <taxon>Mycobacteriaceae</taxon>
        <taxon>Mycobacterium</taxon>
        <taxon>Mycobacterium avium complex (MAC)</taxon>
    </lineage>
</organism>
<gene>
    <name evidence="2" type="ORF">A5708_16635</name>
</gene>
<feature type="transmembrane region" description="Helical" evidence="1">
    <location>
        <begin position="177"/>
        <end position="194"/>
    </location>
</feature>
<accession>A0A1A2Z2G7</accession>
<reference evidence="2 3" key="1">
    <citation type="submission" date="2016-06" db="EMBL/GenBank/DDBJ databases">
        <authorList>
            <person name="Kjaerup R.B."/>
            <person name="Dalgaard T.S."/>
            <person name="Juul-Madsen H.R."/>
        </authorList>
    </citation>
    <scope>NUCLEOTIDE SEQUENCE [LARGE SCALE GENOMIC DNA]</scope>
    <source>
        <strain evidence="2 3">E1334</strain>
    </source>
</reference>
<sequence length="410" mass="44982">MQFIQVSDRVKFGYASLATFLVVWLACMIALAIVFEPSMYFFSYYSVDYTMGFVRRGLAGELLHLFPGESYFTRLLTLRWLVSAIFIVSLTAVAWMVGAKSGRSERRVMLALLIPVLPFGFTFAVFCPHPDLFAGAALAVFAVVLASVKLDRTIVFASAAYGLTMALLTFVHEGVPLLFSLGAILAVLALAAESSPTIQRICMLLAIAPGLLVTLITGLVGRRGISAQLCGLVPHQAVDWPAAGKLTMGQMMKGQHVYVDYHDWVCRNIVSRFDQTPNEASSFVASVGAGALISSLVFGIFVFAVTILTMRYVSGVPFTRFWEALRGRLLWLTLGAVLMLPVFLTAVDWTRWWVTISFDVCLVYVLYASVQPEIAQPPTRRTRVLFVVGLVLFALFPIGTIPNLGIPVPV</sequence>
<keyword evidence="1" id="KW-1133">Transmembrane helix</keyword>
<dbReference type="Proteomes" id="UP000091846">
    <property type="component" value="Unassembled WGS sequence"/>
</dbReference>
<feature type="transmembrane region" description="Helical" evidence="1">
    <location>
        <begin position="78"/>
        <end position="97"/>
    </location>
</feature>
<dbReference type="EMBL" id="LZKI01000039">
    <property type="protein sequence ID" value="OBI44694.1"/>
    <property type="molecule type" value="Genomic_DNA"/>
</dbReference>